<dbReference type="GeneID" id="108987043"/>
<reference evidence="2" key="1">
    <citation type="submission" date="2025-08" db="UniProtKB">
        <authorList>
            <consortium name="RefSeq"/>
        </authorList>
    </citation>
    <scope>IDENTIFICATION</scope>
    <source>
        <tissue evidence="2">Leaves</tissue>
    </source>
</reference>
<keyword evidence="1" id="KW-1185">Reference proteome</keyword>
<accession>A0A2I4E7Q1</accession>
<sequence length="133" mass="14978">MEANRKLRGFVKGKLMPFHRSATKPSSTVQYISSKIKPNQSSPSTAPLGFVVHQDYAVAQPKQKAVSFIVPPDHNMINRDLVVLSKYENLYGLAADESVDMKAATYISSVQERFKLERMNSERKKCQDMQLSA</sequence>
<dbReference type="Gramene" id="Jr10_04740_p1">
    <property type="protein sequence ID" value="cds.Jr10_04740_p1"/>
    <property type="gene ID" value="Jr10_04740"/>
</dbReference>
<dbReference type="RefSeq" id="XP_018815428.1">
    <property type="nucleotide sequence ID" value="XM_018959883.2"/>
</dbReference>
<proteinExistence type="predicted"/>
<dbReference type="PANTHER" id="PTHR36030:SF1">
    <property type="entry name" value="CALMODULIN-BINDING DOMAIN-CONTAINING PROTEIN"/>
    <property type="match status" value="1"/>
</dbReference>
<dbReference type="OrthoDB" id="911847at2759"/>
<gene>
    <name evidence="2" type="primary">LOC108987043</name>
</gene>
<dbReference type="KEGG" id="jre:108987043"/>
<dbReference type="PANTHER" id="PTHR36030">
    <property type="entry name" value="CALMODULIN-BINDING DOMAIN-CONTAINING PROTEIN"/>
    <property type="match status" value="1"/>
</dbReference>
<protein>
    <submittedName>
        <fullName evidence="2">Uncharacterized protein LOC108987043</fullName>
    </submittedName>
</protein>
<dbReference type="AlphaFoldDB" id="A0A2I4E7Q1"/>
<dbReference type="FunCoup" id="A0A2I4E7Q1">
    <property type="interactions" value="3"/>
</dbReference>
<evidence type="ECO:0000313" key="2">
    <source>
        <dbReference type="RefSeq" id="XP_018815428.1"/>
    </source>
</evidence>
<evidence type="ECO:0000313" key="1">
    <source>
        <dbReference type="Proteomes" id="UP000235220"/>
    </source>
</evidence>
<organism evidence="1 2">
    <name type="scientific">Juglans regia</name>
    <name type="common">English walnut</name>
    <dbReference type="NCBI Taxonomy" id="51240"/>
    <lineage>
        <taxon>Eukaryota</taxon>
        <taxon>Viridiplantae</taxon>
        <taxon>Streptophyta</taxon>
        <taxon>Embryophyta</taxon>
        <taxon>Tracheophyta</taxon>
        <taxon>Spermatophyta</taxon>
        <taxon>Magnoliopsida</taxon>
        <taxon>eudicotyledons</taxon>
        <taxon>Gunneridae</taxon>
        <taxon>Pentapetalae</taxon>
        <taxon>rosids</taxon>
        <taxon>fabids</taxon>
        <taxon>Fagales</taxon>
        <taxon>Juglandaceae</taxon>
        <taxon>Juglans</taxon>
    </lineage>
</organism>
<dbReference type="Proteomes" id="UP000235220">
    <property type="component" value="Chromosome 10"/>
</dbReference>
<name>A0A2I4E7Q1_JUGRE</name>